<evidence type="ECO:0000313" key="2">
    <source>
        <dbReference type="Proteomes" id="UP000729402"/>
    </source>
</evidence>
<dbReference type="AlphaFoldDB" id="A0A8J5ST55"/>
<name>A0A8J5ST55_ZIZPA</name>
<sequence length="183" mass="19713">MSPAPTINTFAACTRDRQPSSHPASAAAPVASAAGFRHFGGQFVVDRGKKVGFAEISRVSGPSLEPLADFAERAGPLLPPRHRGLARGFIVARDAKAGPLLDSWRPCSRKGLDWGTPSGDWEVGPLFLGGKMLAVRPTIETVLVWSKRFKGSQRKKLGLIWPPTGIRLLLRPPQVNPQGIPPR</sequence>
<keyword evidence="2" id="KW-1185">Reference proteome</keyword>
<reference evidence="1" key="1">
    <citation type="journal article" date="2021" name="bioRxiv">
        <title>Whole Genome Assembly and Annotation of Northern Wild Rice, Zizania palustris L., Supports a Whole Genome Duplication in the Zizania Genus.</title>
        <authorList>
            <person name="Haas M."/>
            <person name="Kono T."/>
            <person name="Macchietto M."/>
            <person name="Millas R."/>
            <person name="McGilp L."/>
            <person name="Shao M."/>
            <person name="Duquette J."/>
            <person name="Hirsch C.N."/>
            <person name="Kimball J."/>
        </authorList>
    </citation>
    <scope>NUCLEOTIDE SEQUENCE</scope>
    <source>
        <tissue evidence="1">Fresh leaf tissue</tissue>
    </source>
</reference>
<proteinExistence type="predicted"/>
<dbReference type="Proteomes" id="UP000729402">
    <property type="component" value="Unassembled WGS sequence"/>
</dbReference>
<evidence type="ECO:0000313" key="1">
    <source>
        <dbReference type="EMBL" id="KAG8068663.1"/>
    </source>
</evidence>
<comment type="caution">
    <text evidence="1">The sequence shown here is derived from an EMBL/GenBank/DDBJ whole genome shotgun (WGS) entry which is preliminary data.</text>
</comment>
<accession>A0A8J5ST55</accession>
<dbReference type="EMBL" id="JAAALK010000284">
    <property type="protein sequence ID" value="KAG8068663.1"/>
    <property type="molecule type" value="Genomic_DNA"/>
</dbReference>
<organism evidence="1 2">
    <name type="scientific">Zizania palustris</name>
    <name type="common">Northern wild rice</name>
    <dbReference type="NCBI Taxonomy" id="103762"/>
    <lineage>
        <taxon>Eukaryota</taxon>
        <taxon>Viridiplantae</taxon>
        <taxon>Streptophyta</taxon>
        <taxon>Embryophyta</taxon>
        <taxon>Tracheophyta</taxon>
        <taxon>Spermatophyta</taxon>
        <taxon>Magnoliopsida</taxon>
        <taxon>Liliopsida</taxon>
        <taxon>Poales</taxon>
        <taxon>Poaceae</taxon>
        <taxon>BOP clade</taxon>
        <taxon>Oryzoideae</taxon>
        <taxon>Oryzeae</taxon>
        <taxon>Zizaniinae</taxon>
        <taxon>Zizania</taxon>
    </lineage>
</organism>
<protein>
    <submittedName>
        <fullName evidence="1">Uncharacterized protein</fullName>
    </submittedName>
</protein>
<reference evidence="1" key="2">
    <citation type="submission" date="2021-02" db="EMBL/GenBank/DDBJ databases">
        <authorList>
            <person name="Kimball J.A."/>
            <person name="Haas M.W."/>
            <person name="Macchietto M."/>
            <person name="Kono T."/>
            <person name="Duquette J."/>
            <person name="Shao M."/>
        </authorList>
    </citation>
    <scope>NUCLEOTIDE SEQUENCE</scope>
    <source>
        <tissue evidence="1">Fresh leaf tissue</tissue>
    </source>
</reference>
<gene>
    <name evidence="1" type="ORF">GUJ93_ZPchr0005g15888</name>
</gene>